<feature type="transmembrane region" description="Helical" evidence="2">
    <location>
        <begin position="56"/>
        <end position="76"/>
    </location>
</feature>
<comment type="caution">
    <text evidence="3">The sequence shown here is derived from an EMBL/GenBank/DDBJ whole genome shotgun (WGS) entry which is preliminary data.</text>
</comment>
<feature type="transmembrane region" description="Helical" evidence="2">
    <location>
        <begin position="158"/>
        <end position="176"/>
    </location>
</feature>
<dbReference type="InterPro" id="IPR021514">
    <property type="entry name" value="DUF3176"/>
</dbReference>
<evidence type="ECO:0000313" key="3">
    <source>
        <dbReference type="EMBL" id="KAK8041739.1"/>
    </source>
</evidence>
<evidence type="ECO:0000256" key="2">
    <source>
        <dbReference type="SAM" id="Phobius"/>
    </source>
</evidence>
<keyword evidence="2" id="KW-0812">Transmembrane</keyword>
<organism evidence="3 4">
    <name type="scientific">Apiospora rasikravindrae</name>
    <dbReference type="NCBI Taxonomy" id="990691"/>
    <lineage>
        <taxon>Eukaryota</taxon>
        <taxon>Fungi</taxon>
        <taxon>Dikarya</taxon>
        <taxon>Ascomycota</taxon>
        <taxon>Pezizomycotina</taxon>
        <taxon>Sordariomycetes</taxon>
        <taxon>Xylariomycetidae</taxon>
        <taxon>Amphisphaeriales</taxon>
        <taxon>Apiosporaceae</taxon>
        <taxon>Apiospora</taxon>
    </lineage>
</organism>
<feature type="region of interest" description="Disordered" evidence="1">
    <location>
        <begin position="1"/>
        <end position="41"/>
    </location>
</feature>
<keyword evidence="2" id="KW-1133">Transmembrane helix</keyword>
<dbReference type="PANTHER" id="PTHR35394:SF5">
    <property type="entry name" value="DUF3176 DOMAIN-CONTAINING PROTEIN"/>
    <property type="match status" value="1"/>
</dbReference>
<feature type="transmembrane region" description="Helical" evidence="2">
    <location>
        <begin position="96"/>
        <end position="118"/>
    </location>
</feature>
<gene>
    <name evidence="3" type="ORF">PG993_006262</name>
</gene>
<evidence type="ECO:0000256" key="1">
    <source>
        <dbReference type="SAM" id="MobiDB-lite"/>
    </source>
</evidence>
<keyword evidence="2" id="KW-0472">Membrane</keyword>
<feature type="compositionally biased region" description="Pro residues" evidence="1">
    <location>
        <begin position="30"/>
        <end position="39"/>
    </location>
</feature>
<dbReference type="Proteomes" id="UP001444661">
    <property type="component" value="Unassembled WGS sequence"/>
</dbReference>
<proteinExistence type="predicted"/>
<dbReference type="EMBL" id="JAQQWK010000005">
    <property type="protein sequence ID" value="KAK8041739.1"/>
    <property type="molecule type" value="Genomic_DNA"/>
</dbReference>
<accession>A0ABR1T585</accession>
<evidence type="ECO:0000313" key="4">
    <source>
        <dbReference type="Proteomes" id="UP001444661"/>
    </source>
</evidence>
<reference evidence="3 4" key="1">
    <citation type="submission" date="2023-01" db="EMBL/GenBank/DDBJ databases">
        <title>Analysis of 21 Apiospora genomes using comparative genomics revels a genus with tremendous synthesis potential of carbohydrate active enzymes and secondary metabolites.</title>
        <authorList>
            <person name="Sorensen T."/>
        </authorList>
    </citation>
    <scope>NUCLEOTIDE SEQUENCE [LARGE SCALE GENOMIC DNA]</scope>
    <source>
        <strain evidence="3 4">CBS 33761</strain>
    </source>
</reference>
<dbReference type="Pfam" id="PF11374">
    <property type="entry name" value="DUF3176"/>
    <property type="match status" value="1"/>
</dbReference>
<dbReference type="PANTHER" id="PTHR35394">
    <property type="entry name" value="DUF3176 DOMAIN-CONTAINING PROTEIN"/>
    <property type="match status" value="1"/>
</dbReference>
<feature type="transmembrane region" description="Helical" evidence="2">
    <location>
        <begin position="591"/>
        <end position="614"/>
    </location>
</feature>
<sequence>MSSESHELLAPQETVQAVSDRSGSSSPPSSKSPPGPASPPAAGHGKWAHIWSSWKWELLACFLVLATPLIILATLYPHAGQPLPNWPFKITINALLSIYNAVFKTSIGFLAASAIGQLQWTWFASRRPLYDVVRLDAAGRGPWGSCIWICTNHLKQPLIALGASILILSVALDPFIQQIVHPIDCMSSSGGVGQATLPRTNFFPDVYGDFESVPGLGNSMRDALAHHSSDVEANCPTGNCTFPGVFGTMGFCSSCKDSSSEISFETVCLANGKENGKNTTYKIQDPTNFSECPYSNITTLSTSFFPRLSGVFDSALLKMAMKNDTLNGTEQSIVVQTLMGKTTFSGRQIDMVTGKKWPDCDVPASKENGRWKCQGYGAATCSLYPCVRMHSAAVENGQLKERLVAHSNVQQSLAGSYRVIQDEKIPGGNGDSMITTLDAECLSPEETDIVRAQGYKIGGNVRWVPYNGSMHEELFVSLLDRGCAYSISRNFVRSSTRMFLGNYFKGQAVTANSGMASQDGYMRSQLSAFEGGEIPLSIFDAGRASFERVDTLFSNISTALTNYIRTHGNATYSADATGDMWHYSTCLEVQWPWITFHATLAVLTLLLFILVLIASQQQPVWKASPLVWILRGPNDTEIPGGLSTVDKMEKESKKMTISMGC</sequence>
<keyword evidence="4" id="KW-1185">Reference proteome</keyword>
<protein>
    <submittedName>
        <fullName evidence="3">Uncharacterized protein</fullName>
    </submittedName>
</protein>
<name>A0ABR1T585_9PEZI</name>